<keyword evidence="4" id="KW-1185">Reference proteome</keyword>
<gene>
    <name evidence="3" type="ORF">GGQ99_003891</name>
</gene>
<keyword evidence="2" id="KW-1133">Transmembrane helix</keyword>
<reference evidence="3 4" key="1">
    <citation type="submission" date="2020-08" db="EMBL/GenBank/DDBJ databases">
        <title>Genomic Encyclopedia of Type Strains, Phase IV (KMG-IV): sequencing the most valuable type-strain genomes for metagenomic binning, comparative biology and taxonomic classification.</title>
        <authorList>
            <person name="Goeker M."/>
        </authorList>
    </citation>
    <scope>NUCLEOTIDE SEQUENCE [LARGE SCALE GENOMIC DNA]</scope>
    <source>
        <strain evidence="3 4">DSM 7050</strain>
    </source>
</reference>
<feature type="transmembrane region" description="Helical" evidence="2">
    <location>
        <begin position="6"/>
        <end position="24"/>
    </location>
</feature>
<dbReference type="EMBL" id="JACHOT010000005">
    <property type="protein sequence ID" value="MBB4652118.1"/>
    <property type="molecule type" value="Genomic_DNA"/>
</dbReference>
<sequence length="240" mass="25835">MAVVKGQLRGLWISMFVHVMFILCRGAEMAIFRVVAACLLLAGCGAQLAAAYGIPIVPAGQKEQVSKNISAEQDPHTGLIKVSGPLIFHDRNLLGNTYLIRSWIDPKGQSVNDDFQILVTGRYPKRVYLKQAYADGEKVSTIAIDRERVSCADFCIIKEVIGLNLTEDEMARRAATGMSFKILGRRASLVMTIPPAYFAALLDAHRAARSGPMPLPKATPRSGASPAGSPDATRPASSPA</sequence>
<feature type="region of interest" description="Disordered" evidence="1">
    <location>
        <begin position="211"/>
        <end position="240"/>
    </location>
</feature>
<proteinExistence type="predicted"/>
<evidence type="ECO:0008006" key="5">
    <source>
        <dbReference type="Google" id="ProtNLM"/>
    </source>
</evidence>
<protein>
    <recommendedName>
        <fullName evidence="5">Lipoprotein</fullName>
    </recommendedName>
</protein>
<evidence type="ECO:0000256" key="1">
    <source>
        <dbReference type="SAM" id="MobiDB-lite"/>
    </source>
</evidence>
<dbReference type="Proteomes" id="UP000539538">
    <property type="component" value="Unassembled WGS sequence"/>
</dbReference>
<feature type="transmembrane region" description="Helical" evidence="2">
    <location>
        <begin position="31"/>
        <end position="54"/>
    </location>
</feature>
<name>A0ABR6L5S0_9HYPH</name>
<dbReference type="RefSeq" id="WP_183263741.1">
    <property type="nucleotide sequence ID" value="NZ_JACHOT010000005.1"/>
</dbReference>
<evidence type="ECO:0000313" key="3">
    <source>
        <dbReference type="EMBL" id="MBB4652118.1"/>
    </source>
</evidence>
<comment type="caution">
    <text evidence="3">The sequence shown here is derived from an EMBL/GenBank/DDBJ whole genome shotgun (WGS) entry which is preliminary data.</text>
</comment>
<evidence type="ECO:0000256" key="2">
    <source>
        <dbReference type="SAM" id="Phobius"/>
    </source>
</evidence>
<accession>A0ABR6L5S0</accession>
<keyword evidence="2" id="KW-0472">Membrane</keyword>
<evidence type="ECO:0000313" key="4">
    <source>
        <dbReference type="Proteomes" id="UP000539538"/>
    </source>
</evidence>
<organism evidence="3 4">
    <name type="scientific">Aminobacter niigataensis</name>
    <dbReference type="NCBI Taxonomy" id="83265"/>
    <lineage>
        <taxon>Bacteria</taxon>
        <taxon>Pseudomonadati</taxon>
        <taxon>Pseudomonadota</taxon>
        <taxon>Alphaproteobacteria</taxon>
        <taxon>Hyphomicrobiales</taxon>
        <taxon>Phyllobacteriaceae</taxon>
        <taxon>Aminobacter</taxon>
    </lineage>
</organism>
<keyword evidence="2" id="KW-0812">Transmembrane</keyword>